<feature type="transmembrane region" description="Helical" evidence="1">
    <location>
        <begin position="277"/>
        <end position="299"/>
    </location>
</feature>
<name>A0A7S0CLP8_9STRA</name>
<keyword evidence="1" id="KW-1133">Transmembrane helix</keyword>
<proteinExistence type="predicted"/>
<evidence type="ECO:0000313" key="2">
    <source>
        <dbReference type="EMBL" id="CAD8427662.1"/>
    </source>
</evidence>
<keyword evidence="1" id="KW-0812">Transmembrane</keyword>
<keyword evidence="1" id="KW-0472">Membrane</keyword>
<feature type="transmembrane region" description="Helical" evidence="1">
    <location>
        <begin position="311"/>
        <end position="331"/>
    </location>
</feature>
<gene>
    <name evidence="2" type="ORF">PINE0816_LOCUS23828</name>
</gene>
<sequence length="354" mass="40410">MSRNSDCSDKYTDNDMTKHHKIVDDKVSAVSFLGVAYFLFWLIVVFASSLNNSGNRKYIPVKPSISERECKKAFVNVNALSPNEKYAVICCDDETISNASPYFGWLFDSYESAICAGKPDRLPFAGKLTTIAGSWVLPAFIILAKFLVICVKKVLDGRFSDWESARATFYRLGFYFVVMNFRGWILFVLLNKLQDMLRPGNLLDSCWYDDYMIRRTNRNSNCYGQGFDFSDHTVLFLCQIIPVLSCEFFVSLLSPIRSNMNTNGFEKLQTEVDIKNSVLQTANVCYFVYINIIVFLAMYKTAAYFHTPSEVAVGYIISLLVQLPFGFLIFFDSWASARKLTGIRIISDLSRYID</sequence>
<protein>
    <submittedName>
        <fullName evidence="2">Uncharacterized protein</fullName>
    </submittedName>
</protein>
<organism evidence="2">
    <name type="scientific">Proboscia inermis</name>
    <dbReference type="NCBI Taxonomy" id="420281"/>
    <lineage>
        <taxon>Eukaryota</taxon>
        <taxon>Sar</taxon>
        <taxon>Stramenopiles</taxon>
        <taxon>Ochrophyta</taxon>
        <taxon>Bacillariophyta</taxon>
        <taxon>Coscinodiscophyceae</taxon>
        <taxon>Rhizosoleniophycidae</taxon>
        <taxon>Rhizosoleniales</taxon>
        <taxon>Rhizosoleniaceae</taxon>
        <taxon>Proboscia</taxon>
    </lineage>
</organism>
<dbReference type="EMBL" id="HBEL01052093">
    <property type="protein sequence ID" value="CAD8427662.1"/>
    <property type="molecule type" value="Transcribed_RNA"/>
</dbReference>
<feature type="transmembrane region" description="Helical" evidence="1">
    <location>
        <begin position="172"/>
        <end position="190"/>
    </location>
</feature>
<dbReference type="AlphaFoldDB" id="A0A7S0CLP8"/>
<accession>A0A7S0CLP8</accession>
<evidence type="ECO:0000256" key="1">
    <source>
        <dbReference type="SAM" id="Phobius"/>
    </source>
</evidence>
<feature type="transmembrane region" description="Helical" evidence="1">
    <location>
        <begin position="234"/>
        <end position="256"/>
    </location>
</feature>
<feature type="transmembrane region" description="Helical" evidence="1">
    <location>
        <begin position="27"/>
        <end position="47"/>
    </location>
</feature>
<reference evidence="2" key="1">
    <citation type="submission" date="2021-01" db="EMBL/GenBank/DDBJ databases">
        <authorList>
            <person name="Corre E."/>
            <person name="Pelletier E."/>
            <person name="Niang G."/>
            <person name="Scheremetjew M."/>
            <person name="Finn R."/>
            <person name="Kale V."/>
            <person name="Holt S."/>
            <person name="Cochrane G."/>
            <person name="Meng A."/>
            <person name="Brown T."/>
            <person name="Cohen L."/>
        </authorList>
    </citation>
    <scope>NUCLEOTIDE SEQUENCE</scope>
    <source>
        <strain evidence="2">CCAP1064/1</strain>
    </source>
</reference>
<feature type="transmembrane region" description="Helical" evidence="1">
    <location>
        <begin position="131"/>
        <end position="151"/>
    </location>
</feature>